<dbReference type="InterPro" id="IPR020843">
    <property type="entry name" value="ER"/>
</dbReference>
<dbReference type="InterPro" id="IPR011032">
    <property type="entry name" value="GroES-like_sf"/>
</dbReference>
<dbReference type="Pfam" id="PF08240">
    <property type="entry name" value="ADH_N"/>
    <property type="match status" value="1"/>
</dbReference>
<dbReference type="EC" id="2.3.1.111" evidence="2"/>
<dbReference type="SUPFAM" id="SSF51735">
    <property type="entry name" value="NAD(P)-binding Rossmann-fold domains"/>
    <property type="match status" value="1"/>
</dbReference>
<dbReference type="SUPFAM" id="SSF50129">
    <property type="entry name" value="GroES-like"/>
    <property type="match status" value="1"/>
</dbReference>
<accession>A0A3P5WIQ5</accession>
<evidence type="ECO:0000259" key="1">
    <source>
        <dbReference type="SMART" id="SM00829"/>
    </source>
</evidence>
<keyword evidence="2" id="KW-0012">Acyltransferase</keyword>
<sequence>MKAVLQDRYGTSATLRIADVDTPVPTAGQVLLQVSAASIHIGDWHLMTGLPLLARLALGIRAPKQRVRGMDVAGRITAVGANVTSHLVGDYVFGTANGAFAEFAVAQADAVVPLPAETTAERAAALPTSATTALHAVRDAGKVQAGQRVLVLGAAGGVGIFAVQIAKALRAHVTGVCSEPKRDLVRSLGADQVLDYRVDRVIGSERYDVIVDMGGRRPVRQLRRALTPTGTLVIVGGEGGGRVLGGFERSLLAPLAGLFSKQKFRGLISVTKEADLLDLKAMVEAGTLRPIIDSTFALSDTPAAMHRLEEHLAVGKLVIAVHPD</sequence>
<organism evidence="2 3">
    <name type="scientific">Arthrobacter ulcerisalmonis</name>
    <dbReference type="NCBI Taxonomy" id="2483813"/>
    <lineage>
        <taxon>Bacteria</taxon>
        <taxon>Bacillati</taxon>
        <taxon>Actinomycetota</taxon>
        <taxon>Actinomycetes</taxon>
        <taxon>Micrococcales</taxon>
        <taxon>Micrococcaceae</taxon>
        <taxon>Arthrobacter</taxon>
    </lineage>
</organism>
<dbReference type="GO" id="GO:0050111">
    <property type="term" value="F:mycocerosate synthase activity"/>
    <property type="evidence" value="ECO:0007669"/>
    <property type="project" value="UniProtKB-EC"/>
</dbReference>
<dbReference type="SMART" id="SM00829">
    <property type="entry name" value="PKS_ER"/>
    <property type="match status" value="1"/>
</dbReference>
<reference evidence="2 3" key="1">
    <citation type="submission" date="2018-11" db="EMBL/GenBank/DDBJ databases">
        <authorList>
            <person name="Criscuolo A."/>
        </authorList>
    </citation>
    <scope>NUCLEOTIDE SEQUENCE [LARGE SCALE GENOMIC DNA]</scope>
    <source>
        <strain evidence="2">AT11b</strain>
    </source>
</reference>
<dbReference type="InterPro" id="IPR052733">
    <property type="entry name" value="Chloroplast_QOR"/>
</dbReference>
<dbReference type="OrthoDB" id="9790818at2"/>
<keyword evidence="3" id="KW-1185">Reference proteome</keyword>
<dbReference type="AlphaFoldDB" id="A0A3P5WIQ5"/>
<dbReference type="PANTHER" id="PTHR44013:SF1">
    <property type="entry name" value="ZINC-TYPE ALCOHOL DEHYDROGENASE-LIKE PROTEIN C16A3.02C"/>
    <property type="match status" value="1"/>
</dbReference>
<dbReference type="EMBL" id="UXAU01000009">
    <property type="protein sequence ID" value="VDC18442.1"/>
    <property type="molecule type" value="Genomic_DNA"/>
</dbReference>
<keyword evidence="2" id="KW-0808">Transferase</keyword>
<dbReference type="GO" id="GO:0016491">
    <property type="term" value="F:oxidoreductase activity"/>
    <property type="evidence" value="ECO:0007669"/>
    <property type="project" value="InterPro"/>
</dbReference>
<feature type="domain" description="Enoyl reductase (ER)" evidence="1">
    <location>
        <begin position="10"/>
        <end position="319"/>
    </location>
</feature>
<name>A0A3P5WIQ5_9MICC</name>
<protein>
    <submittedName>
        <fullName evidence="2">Mycocerosic acid synthase</fullName>
        <ecNumber evidence="2">2.3.1.111</ecNumber>
    </submittedName>
</protein>
<dbReference type="Pfam" id="PF13602">
    <property type="entry name" value="ADH_zinc_N_2"/>
    <property type="match status" value="1"/>
</dbReference>
<dbReference type="Proteomes" id="UP000280861">
    <property type="component" value="Unassembled WGS sequence"/>
</dbReference>
<dbReference type="RefSeq" id="WP_124090034.1">
    <property type="nucleotide sequence ID" value="NZ_CBCRYA010000005.1"/>
</dbReference>
<proteinExistence type="predicted"/>
<dbReference type="InterPro" id="IPR013154">
    <property type="entry name" value="ADH-like_N"/>
</dbReference>
<dbReference type="InterPro" id="IPR036291">
    <property type="entry name" value="NAD(P)-bd_dom_sf"/>
</dbReference>
<dbReference type="PANTHER" id="PTHR44013">
    <property type="entry name" value="ZINC-TYPE ALCOHOL DEHYDROGENASE-LIKE PROTEIN C16A3.02C"/>
    <property type="match status" value="1"/>
</dbReference>
<dbReference type="PROSITE" id="PS01162">
    <property type="entry name" value="QOR_ZETA_CRYSTAL"/>
    <property type="match status" value="1"/>
</dbReference>
<dbReference type="GO" id="GO:0008270">
    <property type="term" value="F:zinc ion binding"/>
    <property type="evidence" value="ECO:0007669"/>
    <property type="project" value="InterPro"/>
</dbReference>
<dbReference type="Gene3D" id="3.90.180.10">
    <property type="entry name" value="Medium-chain alcohol dehydrogenases, catalytic domain"/>
    <property type="match status" value="1"/>
</dbReference>
<dbReference type="Gene3D" id="3.40.50.720">
    <property type="entry name" value="NAD(P)-binding Rossmann-like Domain"/>
    <property type="match status" value="1"/>
</dbReference>
<dbReference type="CDD" id="cd08267">
    <property type="entry name" value="MDR1"/>
    <property type="match status" value="1"/>
</dbReference>
<evidence type="ECO:0000313" key="3">
    <source>
        <dbReference type="Proteomes" id="UP000280861"/>
    </source>
</evidence>
<gene>
    <name evidence="2" type="primary">mas</name>
    <name evidence="2" type="ORF">PSET11_00309</name>
</gene>
<dbReference type="InterPro" id="IPR002364">
    <property type="entry name" value="Quin_OxRdtase/zeta-crystal_CS"/>
</dbReference>
<evidence type="ECO:0000313" key="2">
    <source>
        <dbReference type="EMBL" id="VDC18442.1"/>
    </source>
</evidence>